<feature type="transmembrane region" description="Helical" evidence="1">
    <location>
        <begin position="172"/>
        <end position="194"/>
    </location>
</feature>
<reference evidence="2" key="1">
    <citation type="submission" date="2020-05" db="EMBL/GenBank/DDBJ databases">
        <authorList>
            <person name="Chiriac C."/>
            <person name="Salcher M."/>
            <person name="Ghai R."/>
            <person name="Kavagutti S V."/>
        </authorList>
    </citation>
    <scope>NUCLEOTIDE SEQUENCE</scope>
</reference>
<evidence type="ECO:0000256" key="1">
    <source>
        <dbReference type="SAM" id="Phobius"/>
    </source>
</evidence>
<sequence>MEASLAFIATVVATLFAQATLARATRHRRPQDGAWAFALATFALASAALFIGVTTGWDNGTFRAFYLLGAILSVPWLALGTIYLIHGNTIGRRVQWCLVAFSGMALGAMLTCAIAPGIAGSAIPVGKEVLPVLPRVLAASGSGLGALVIIIGAALSAIRWMREPGTVARRRAIANALIALGTLILSGGGLIQGVVGKDTAFTVSLALGISVIYAGFLVASGAGQGANQVEPSTSN</sequence>
<feature type="transmembrane region" description="Helical" evidence="1">
    <location>
        <begin position="139"/>
        <end position="160"/>
    </location>
</feature>
<feature type="transmembrane region" description="Helical" evidence="1">
    <location>
        <begin position="65"/>
        <end position="85"/>
    </location>
</feature>
<name>A0A6J6KEV1_9ZZZZ</name>
<dbReference type="EMBL" id="CAFBLK010000014">
    <property type="protein sequence ID" value="CAB4856391.1"/>
    <property type="molecule type" value="Genomic_DNA"/>
</dbReference>
<evidence type="ECO:0000313" key="3">
    <source>
        <dbReference type="EMBL" id="CAB4856391.1"/>
    </source>
</evidence>
<organism evidence="2">
    <name type="scientific">freshwater metagenome</name>
    <dbReference type="NCBI Taxonomy" id="449393"/>
    <lineage>
        <taxon>unclassified sequences</taxon>
        <taxon>metagenomes</taxon>
        <taxon>ecological metagenomes</taxon>
    </lineage>
</organism>
<keyword evidence="1" id="KW-0472">Membrane</keyword>
<proteinExistence type="predicted"/>
<keyword evidence="1" id="KW-0812">Transmembrane</keyword>
<dbReference type="EMBL" id="CAFBPF010000237">
    <property type="protein sequence ID" value="CAB5025067.1"/>
    <property type="molecule type" value="Genomic_DNA"/>
</dbReference>
<feature type="transmembrane region" description="Helical" evidence="1">
    <location>
        <begin position="6"/>
        <end position="22"/>
    </location>
</feature>
<protein>
    <submittedName>
        <fullName evidence="2">Unannotated protein</fullName>
    </submittedName>
</protein>
<dbReference type="AlphaFoldDB" id="A0A6J6KEV1"/>
<accession>A0A6J6KEV1</accession>
<feature type="transmembrane region" description="Helical" evidence="1">
    <location>
        <begin position="97"/>
        <end position="119"/>
    </location>
</feature>
<dbReference type="EMBL" id="CAEZWM010000008">
    <property type="protein sequence ID" value="CAB4646734.1"/>
    <property type="molecule type" value="Genomic_DNA"/>
</dbReference>
<keyword evidence="1" id="KW-1133">Transmembrane helix</keyword>
<feature type="transmembrane region" description="Helical" evidence="1">
    <location>
        <begin position="34"/>
        <end position="53"/>
    </location>
</feature>
<feature type="transmembrane region" description="Helical" evidence="1">
    <location>
        <begin position="200"/>
        <end position="219"/>
    </location>
</feature>
<evidence type="ECO:0000313" key="2">
    <source>
        <dbReference type="EMBL" id="CAB4646734.1"/>
    </source>
</evidence>
<evidence type="ECO:0000313" key="4">
    <source>
        <dbReference type="EMBL" id="CAB5025067.1"/>
    </source>
</evidence>
<gene>
    <name evidence="2" type="ORF">UFOPK2242_00168</name>
    <name evidence="3" type="ORF">UFOPK3317_00153</name>
    <name evidence="4" type="ORF">UFOPK4071_01454</name>
</gene>